<name>A0A0P1KW71_9SACH</name>
<sequence length="156" mass="17930">MPTTQLIHVQHDTKQLSRARQHLRASSGLAPVSQQQELAQHQRPIGQYFTRDIQCLAPRWALYCTLYCTPRYFLGRVWAAELRHRRHALVYPACWRRAAQDSARVERAGMWTPLNHYSEEASKTYKYSAWGGELGASYPGNLNGEISAEISAEMRQ</sequence>
<accession>A0A0P1KW71</accession>
<keyword evidence="2" id="KW-1185">Reference proteome</keyword>
<reference evidence="2" key="1">
    <citation type="submission" date="2015-10" db="EMBL/GenBank/DDBJ databases">
        <authorList>
            <person name="Devillers H."/>
        </authorList>
    </citation>
    <scope>NUCLEOTIDE SEQUENCE [LARGE SCALE GENOMIC DNA]</scope>
</reference>
<organism evidence="1 2">
    <name type="scientific">Lachancea quebecensis</name>
    <dbReference type="NCBI Taxonomy" id="1654605"/>
    <lineage>
        <taxon>Eukaryota</taxon>
        <taxon>Fungi</taxon>
        <taxon>Dikarya</taxon>
        <taxon>Ascomycota</taxon>
        <taxon>Saccharomycotina</taxon>
        <taxon>Saccharomycetes</taxon>
        <taxon>Saccharomycetales</taxon>
        <taxon>Saccharomycetaceae</taxon>
        <taxon>Lachancea</taxon>
    </lineage>
</organism>
<proteinExistence type="predicted"/>
<dbReference type="EMBL" id="LN890555">
    <property type="protein sequence ID" value="CUS24530.1"/>
    <property type="molecule type" value="Genomic_DNA"/>
</dbReference>
<dbReference type="AlphaFoldDB" id="A0A0P1KW71"/>
<evidence type="ECO:0000313" key="2">
    <source>
        <dbReference type="Proteomes" id="UP000236544"/>
    </source>
</evidence>
<protein>
    <submittedName>
        <fullName evidence="1">LAQU0S17e01024g1_1</fullName>
    </submittedName>
</protein>
<gene>
    <name evidence="1" type="ORF">LAQU0_S17e01024g</name>
</gene>
<dbReference type="Proteomes" id="UP000236544">
    <property type="component" value="Unassembled WGS sequence"/>
</dbReference>
<evidence type="ECO:0000313" key="1">
    <source>
        <dbReference type="EMBL" id="CUS24530.1"/>
    </source>
</evidence>